<keyword evidence="3" id="KW-1185">Reference proteome</keyword>
<sequence length="174" mass="18986">MRRVLLGLLLGGLIAATTSTAAVAERGSVADDSGGAPAVIDITKLTVKNRDVRVLMQVQVRDLQDRGRFQFYYWGPGGQPPAHSALVVVRLKDGEPVASFWKCGREDCDRTECDELLVEWDQDADVVSVSLRQDCFPRPHSDPDAPAPAVGRFFAYGLIGDHQDGTHLLTLDRG</sequence>
<dbReference type="EMBL" id="VUJV01000006">
    <property type="protein sequence ID" value="KAA1416764.1"/>
    <property type="molecule type" value="Genomic_DNA"/>
</dbReference>
<keyword evidence="1" id="KW-0732">Signal</keyword>
<gene>
    <name evidence="2" type="ORF">F0U44_16335</name>
</gene>
<feature type="chain" id="PRO_5022687716" evidence="1">
    <location>
        <begin position="22"/>
        <end position="174"/>
    </location>
</feature>
<name>A0A5B1L8Y0_9ACTN</name>
<organism evidence="2 3">
    <name type="scientific">Nocardioides humilatus</name>
    <dbReference type="NCBI Taxonomy" id="2607660"/>
    <lineage>
        <taxon>Bacteria</taxon>
        <taxon>Bacillati</taxon>
        <taxon>Actinomycetota</taxon>
        <taxon>Actinomycetes</taxon>
        <taxon>Propionibacteriales</taxon>
        <taxon>Nocardioidaceae</taxon>
        <taxon>Nocardioides</taxon>
    </lineage>
</organism>
<evidence type="ECO:0000256" key="1">
    <source>
        <dbReference type="SAM" id="SignalP"/>
    </source>
</evidence>
<accession>A0A5B1L8Y0</accession>
<proteinExistence type="predicted"/>
<dbReference type="AlphaFoldDB" id="A0A5B1L8Y0"/>
<feature type="signal peptide" evidence="1">
    <location>
        <begin position="1"/>
        <end position="21"/>
    </location>
</feature>
<reference evidence="2 3" key="2">
    <citation type="submission" date="2019-09" db="EMBL/GenBank/DDBJ databases">
        <authorList>
            <person name="Jin C."/>
        </authorList>
    </citation>
    <scope>NUCLEOTIDE SEQUENCE [LARGE SCALE GENOMIC DNA]</scope>
    <source>
        <strain evidence="2 3">BN130099</strain>
    </source>
</reference>
<evidence type="ECO:0000313" key="3">
    <source>
        <dbReference type="Proteomes" id="UP000325003"/>
    </source>
</evidence>
<evidence type="ECO:0000313" key="2">
    <source>
        <dbReference type="EMBL" id="KAA1416764.1"/>
    </source>
</evidence>
<comment type="caution">
    <text evidence="2">The sequence shown here is derived from an EMBL/GenBank/DDBJ whole genome shotgun (WGS) entry which is preliminary data.</text>
</comment>
<dbReference type="Proteomes" id="UP000325003">
    <property type="component" value="Unassembled WGS sequence"/>
</dbReference>
<protein>
    <submittedName>
        <fullName evidence="2">Uncharacterized protein</fullName>
    </submittedName>
</protein>
<reference evidence="2 3" key="1">
    <citation type="submission" date="2019-09" db="EMBL/GenBank/DDBJ databases">
        <title>Nocardioides panacisoli sp. nov., isolated from the soil of a ginseng field.</title>
        <authorList>
            <person name="Cho C."/>
        </authorList>
    </citation>
    <scope>NUCLEOTIDE SEQUENCE [LARGE SCALE GENOMIC DNA]</scope>
    <source>
        <strain evidence="2 3">BN130099</strain>
    </source>
</reference>
<dbReference type="RefSeq" id="WP_149729434.1">
    <property type="nucleotide sequence ID" value="NZ_VUJV01000006.1"/>
</dbReference>